<evidence type="ECO:0000256" key="2">
    <source>
        <dbReference type="ARBA" id="ARBA00022692"/>
    </source>
</evidence>
<keyword evidence="2 5" id="KW-0812">Transmembrane</keyword>
<evidence type="ECO:0000256" key="1">
    <source>
        <dbReference type="ARBA" id="ARBA00004141"/>
    </source>
</evidence>
<name>D5H905_SALRM</name>
<comment type="subcellular location">
    <subcellularLocation>
        <location evidence="1">Membrane</location>
        <topology evidence="1">Multi-pass membrane protein</topology>
    </subcellularLocation>
</comment>
<dbReference type="EMBL" id="FP565814">
    <property type="protein sequence ID" value="CBH24510.1"/>
    <property type="molecule type" value="Genomic_DNA"/>
</dbReference>
<dbReference type="AlphaFoldDB" id="D5H905"/>
<dbReference type="SUPFAM" id="SSF81324">
    <property type="entry name" value="Voltage-gated potassium channels"/>
    <property type="match status" value="1"/>
</dbReference>
<sequence length="360" mass="41224">MPDIADASCGALDITLSMQAFFATMADRTARETLGLVVDVVMMALIVANLALLIVDWGFASPIVQTQMENYVPALYTWYDQTIHQHFLLYDLAFVSIFVVEILVRWGLAIYRQRYHRWFFYPFVHWYDVLGCIPVGSLRSLRLLRLVAMIPKLQRTGLVDLRETYFYRTFEKYRDIVLEEISDRVTVRIIEGLQEEIRTSQEVTTRIGREVIAPQREALIEAVTHRLQEATAVAYDHQQDDFHEYLDGVIEDAVQRNREIGTLAALPGVGRPVASLLENAISDIVFNVVDRMVTDVCSFDNDQAITQVTSISADALMSPKYDRRLNQLAQSVVLQSLDVIKDHVQIRRWKEVEPLANSPE</sequence>
<evidence type="ECO:0000256" key="4">
    <source>
        <dbReference type="ARBA" id="ARBA00023136"/>
    </source>
</evidence>
<evidence type="ECO:0000256" key="5">
    <source>
        <dbReference type="SAM" id="Phobius"/>
    </source>
</evidence>
<reference evidence="7" key="2">
    <citation type="submission" date="2010-04" db="EMBL/GenBank/DDBJ databases">
        <title>Genome sequence of Salinibacter ruber M8.</title>
        <authorList>
            <consortium name="Genoscope"/>
        </authorList>
    </citation>
    <scope>NUCLEOTIDE SEQUENCE [LARGE SCALE GENOMIC DNA]</scope>
    <source>
        <strain evidence="7">M8</strain>
    </source>
</reference>
<keyword evidence="3 5" id="KW-1133">Transmembrane helix</keyword>
<proteinExistence type="predicted"/>
<dbReference type="GO" id="GO:0016020">
    <property type="term" value="C:membrane"/>
    <property type="evidence" value="ECO:0007669"/>
    <property type="project" value="UniProtKB-SubCell"/>
</dbReference>
<dbReference type="HOGENOM" id="CLU_067745_0_0_10"/>
<dbReference type="PATRIC" id="fig|761659.10.peg.1737"/>
<dbReference type="KEGG" id="srm:SRM_01589"/>
<feature type="transmembrane region" description="Helical" evidence="5">
    <location>
        <begin position="87"/>
        <end position="108"/>
    </location>
</feature>
<gene>
    <name evidence="6" type="ordered locus">SRM_01589</name>
</gene>
<keyword evidence="4 5" id="KW-0472">Membrane</keyword>
<evidence type="ECO:0000256" key="3">
    <source>
        <dbReference type="ARBA" id="ARBA00022989"/>
    </source>
</evidence>
<evidence type="ECO:0008006" key="8">
    <source>
        <dbReference type="Google" id="ProtNLM"/>
    </source>
</evidence>
<evidence type="ECO:0000313" key="6">
    <source>
        <dbReference type="EMBL" id="CBH24510.1"/>
    </source>
</evidence>
<reference evidence="6 7" key="1">
    <citation type="journal article" date="2010" name="ISME J.">
        <title>Fine-scale evolution: genomic, phenotypic and ecological differentiation in two coexisting Salinibacter ruber strains.</title>
        <authorList>
            <person name="Pena A."/>
            <person name="Teeling H."/>
            <person name="Huerta-Cepas J."/>
            <person name="Santos F."/>
            <person name="Yarza P."/>
            <person name="Brito-Echeverria J."/>
            <person name="Lucio M."/>
            <person name="Schmitt-Kopplin P."/>
            <person name="Meseguer I."/>
            <person name="Schenowitz C."/>
            <person name="Dossat C."/>
            <person name="Barbe V."/>
            <person name="Dopazo J."/>
            <person name="Rossello-Mora R."/>
            <person name="Schuler M."/>
            <person name="Glockner F.O."/>
            <person name="Amann R."/>
            <person name="Gabaldon T."/>
            <person name="Anton J."/>
        </authorList>
    </citation>
    <scope>NUCLEOTIDE SEQUENCE [LARGE SCALE GENOMIC DNA]</scope>
    <source>
        <strain evidence="6 7">M8</strain>
    </source>
</reference>
<protein>
    <recommendedName>
        <fullName evidence="8">Preprotein translocase subunit SecA</fullName>
    </recommendedName>
</protein>
<feature type="transmembrane region" description="Helical" evidence="5">
    <location>
        <begin position="34"/>
        <end position="55"/>
    </location>
</feature>
<dbReference type="InterPro" id="IPR027359">
    <property type="entry name" value="Volt_channel_dom_sf"/>
</dbReference>
<accession>D5H905</accession>
<evidence type="ECO:0000313" key="7">
    <source>
        <dbReference type="Proteomes" id="UP000000933"/>
    </source>
</evidence>
<dbReference type="Proteomes" id="UP000000933">
    <property type="component" value="Chromosome"/>
</dbReference>
<organism evidence="6 7">
    <name type="scientific">Salinibacter ruber (strain M8)</name>
    <dbReference type="NCBI Taxonomy" id="761659"/>
    <lineage>
        <taxon>Bacteria</taxon>
        <taxon>Pseudomonadati</taxon>
        <taxon>Rhodothermota</taxon>
        <taxon>Rhodothermia</taxon>
        <taxon>Rhodothermales</taxon>
        <taxon>Salinibacteraceae</taxon>
        <taxon>Salinibacter</taxon>
    </lineage>
</organism>
<dbReference type="Gene3D" id="1.20.120.350">
    <property type="entry name" value="Voltage-gated potassium channels. Chain C"/>
    <property type="match status" value="1"/>
</dbReference>